<organism evidence="2 3">
    <name type="scientific">Mycolicibacterium aurum</name>
    <name type="common">Mycobacterium aurum</name>
    <dbReference type="NCBI Taxonomy" id="1791"/>
    <lineage>
        <taxon>Bacteria</taxon>
        <taxon>Bacillati</taxon>
        <taxon>Actinomycetota</taxon>
        <taxon>Actinomycetes</taxon>
        <taxon>Mycobacteriales</taxon>
        <taxon>Mycobacteriaceae</taxon>
        <taxon>Mycolicibacterium</taxon>
    </lineage>
</organism>
<accession>A0A3S4VUK4</accession>
<evidence type="ECO:0000256" key="1">
    <source>
        <dbReference type="SAM" id="MobiDB-lite"/>
    </source>
</evidence>
<dbReference type="AlphaFoldDB" id="A0A3S4VUK4"/>
<dbReference type="EMBL" id="LR134356">
    <property type="protein sequence ID" value="VEG55793.1"/>
    <property type="molecule type" value="Genomic_DNA"/>
</dbReference>
<keyword evidence="3" id="KW-1185">Reference proteome</keyword>
<protein>
    <submittedName>
        <fullName evidence="2">Uncharacterized protein</fullName>
    </submittedName>
</protein>
<gene>
    <name evidence="2" type="ORF">NCTC10437_03184</name>
</gene>
<evidence type="ECO:0000313" key="2">
    <source>
        <dbReference type="EMBL" id="VEG55793.1"/>
    </source>
</evidence>
<dbReference type="KEGG" id="mauu:NCTC10437_03184"/>
<proteinExistence type="predicted"/>
<reference evidence="2 3" key="1">
    <citation type="submission" date="2018-12" db="EMBL/GenBank/DDBJ databases">
        <authorList>
            <consortium name="Pathogen Informatics"/>
        </authorList>
    </citation>
    <scope>NUCLEOTIDE SEQUENCE [LARGE SCALE GENOMIC DNA]</scope>
    <source>
        <strain evidence="2 3">NCTC10437</strain>
    </source>
</reference>
<evidence type="ECO:0000313" key="3">
    <source>
        <dbReference type="Proteomes" id="UP000279306"/>
    </source>
</evidence>
<sequence>MSTTLPGVKFASSVAGISVVSRAANCPPSGLLTMTSSSTSGQSALNPPVRRNPTTTPRDLITVLVGTSSTTAVPAIRKPKKIRVNTLGMPSASRTRAATEPNFYPDPVSAGPVTSVAVRLPRRAVIDRAWRAVGDGVEVLSADDGSPLTRTVKRIIDPLVLRLRSNARYSTPVVADDVAAEMHAAITGQADTLRATAAWFDQLKRERRRLRITTGNAQELYFPLCFELAVTRGAPGRHDRAAAKTVLREVHSDRDRTAIEVLNRYIADGRVVEALSEQLARSWRDVEAGNEISGPFLAGLAAVLGRADSHNAVVARQRVWSALLADATPYNFGAAAHHSVDLPWSIVALGLSSAQPQRPPMVTGGDGERPLDRSVVERVRATLRRALAREELPEVPLLCAEEVDRSCAPWGLLGEDRQATLLAGIEVAVDLAPLDESAHPRHDLSRQIQSRLRKEAYVLHARRYLVGGGSVHPHQRHVVDELAAFCRPYLSRLWARLHGRDVWQESCADVDEVRALLEGVSRSVSLDHRQRIKAMLEAQARQ</sequence>
<feature type="region of interest" description="Disordered" evidence="1">
    <location>
        <begin position="31"/>
        <end position="56"/>
    </location>
</feature>
<name>A0A3S4VUK4_MYCAU</name>
<dbReference type="STRING" id="1791.GCA_001049355_01321"/>
<dbReference type="Proteomes" id="UP000279306">
    <property type="component" value="Chromosome"/>
</dbReference>